<feature type="chain" id="PRO_5015587334" evidence="1">
    <location>
        <begin position="18"/>
        <end position="169"/>
    </location>
</feature>
<keyword evidence="1" id="KW-0732">Signal</keyword>
<name>A0A2S9IBQ8_9GAMM</name>
<evidence type="ECO:0000256" key="1">
    <source>
        <dbReference type="SAM" id="SignalP"/>
    </source>
</evidence>
<dbReference type="RefSeq" id="WP_105593010.1">
    <property type="nucleotide sequence ID" value="NZ_PDET01000007.1"/>
</dbReference>
<dbReference type="EMBL" id="PDET01000007">
    <property type="protein sequence ID" value="PRD15231.1"/>
    <property type="molecule type" value="Genomic_DNA"/>
</dbReference>
<gene>
    <name evidence="2" type="ORF">CQW29_12260</name>
</gene>
<protein>
    <submittedName>
        <fullName evidence="2">Uncharacterized protein</fullName>
    </submittedName>
</protein>
<comment type="caution">
    <text evidence="2">The sequence shown here is derived from an EMBL/GenBank/DDBJ whole genome shotgun (WGS) entry which is preliminary data.</text>
</comment>
<sequence>MKHLLILLFFPVLSYSATTITAIHEDIQRYGAAGFSTHLSPADWQLTLDNISSGKSEWIALAVDLAPIVNQQQADQLTTALYYSLAPNANATLKTLALLDKQHIRYQQGTALSCLFPLDKSMKETVRVYHDTRLSLLDAGPQAAECLWLLEGWMEQVKAENVKKKPGHP</sequence>
<keyword evidence="3" id="KW-1185">Reference proteome</keyword>
<dbReference type="OrthoDB" id="6555706at2"/>
<accession>A0A2S9IBQ8</accession>
<organism evidence="2 3">
    <name type="scientific">Pantoea coffeiphila</name>
    <dbReference type="NCBI Taxonomy" id="1465635"/>
    <lineage>
        <taxon>Bacteria</taxon>
        <taxon>Pseudomonadati</taxon>
        <taxon>Pseudomonadota</taxon>
        <taxon>Gammaproteobacteria</taxon>
        <taxon>Enterobacterales</taxon>
        <taxon>Erwiniaceae</taxon>
        <taxon>Pantoea</taxon>
    </lineage>
</organism>
<dbReference type="AlphaFoldDB" id="A0A2S9IBQ8"/>
<reference evidence="2 3" key="1">
    <citation type="submission" date="2017-10" db="EMBL/GenBank/DDBJ databases">
        <title>Draft genome of two endophytic bacteria isolated from 'guarana' Paullinia cupana (Mart.) Ducke.</title>
        <authorList>
            <person name="Siqueira K.A."/>
            <person name="Liotti R.G."/>
            <person name="Mendes T.A."/>
            <person name="Soares M.A."/>
        </authorList>
    </citation>
    <scope>NUCLEOTIDE SEQUENCE [LARGE SCALE GENOMIC DNA]</scope>
    <source>
        <strain evidence="2 3">342</strain>
    </source>
</reference>
<evidence type="ECO:0000313" key="3">
    <source>
        <dbReference type="Proteomes" id="UP000239181"/>
    </source>
</evidence>
<dbReference type="Proteomes" id="UP000239181">
    <property type="component" value="Unassembled WGS sequence"/>
</dbReference>
<proteinExistence type="predicted"/>
<evidence type="ECO:0000313" key="2">
    <source>
        <dbReference type="EMBL" id="PRD15231.1"/>
    </source>
</evidence>
<feature type="signal peptide" evidence="1">
    <location>
        <begin position="1"/>
        <end position="17"/>
    </location>
</feature>